<dbReference type="Gene3D" id="3.30.70.3490">
    <property type="match status" value="1"/>
</dbReference>
<organism evidence="7 8">
    <name type="scientific">Rhizoctonia solani</name>
    <dbReference type="NCBI Taxonomy" id="456999"/>
    <lineage>
        <taxon>Eukaryota</taxon>
        <taxon>Fungi</taxon>
        <taxon>Dikarya</taxon>
        <taxon>Basidiomycota</taxon>
        <taxon>Agaricomycotina</taxon>
        <taxon>Agaricomycetes</taxon>
        <taxon>Cantharellales</taxon>
        <taxon>Ceratobasidiaceae</taxon>
        <taxon>Rhizoctonia</taxon>
    </lineage>
</organism>
<dbReference type="GO" id="GO:0008289">
    <property type="term" value="F:lipid binding"/>
    <property type="evidence" value="ECO:0007669"/>
    <property type="project" value="InterPro"/>
</dbReference>
<dbReference type="Gene3D" id="2.40.160.120">
    <property type="match status" value="1"/>
</dbReference>
<dbReference type="EMBL" id="CAJMXA010004109">
    <property type="protein sequence ID" value="CAE6534763.1"/>
    <property type="molecule type" value="Genomic_DNA"/>
</dbReference>
<dbReference type="GO" id="GO:0003729">
    <property type="term" value="F:mRNA binding"/>
    <property type="evidence" value="ECO:0007669"/>
    <property type="project" value="TreeGrafter"/>
</dbReference>
<feature type="compositionally biased region" description="Low complexity" evidence="6">
    <location>
        <begin position="766"/>
        <end position="778"/>
    </location>
</feature>
<evidence type="ECO:0000256" key="6">
    <source>
        <dbReference type="SAM" id="MobiDB-lite"/>
    </source>
</evidence>
<protein>
    <recommendedName>
        <fullName evidence="9">Protein KES1</fullName>
    </recommendedName>
</protein>
<keyword evidence="3" id="KW-0539">Nucleus</keyword>
<reference evidence="7" key="1">
    <citation type="submission" date="2021-01" db="EMBL/GenBank/DDBJ databases">
        <authorList>
            <person name="Kaushik A."/>
        </authorList>
    </citation>
    <scope>NUCLEOTIDE SEQUENCE</scope>
    <source>
        <strain evidence="7">AG6-10EEA</strain>
    </source>
</reference>
<accession>A0A8H3HS78</accession>
<feature type="region of interest" description="Disordered" evidence="6">
    <location>
        <begin position="392"/>
        <end position="454"/>
    </location>
</feature>
<dbReference type="AlphaFoldDB" id="A0A8H3HS78"/>
<sequence length="972" mass="106551">MSTPSNAGDAVPQAQKGTCNKSTDHIYFCAVCRTSFVKSLASFTGDLSSLTAPPFILSPVSLTEFPAYWSERPELFSAIADAKTEVDRAKAVLKWFISTLKSQYTSRNETMGSEKKPLNPVLGELFYGYWPDKNGRGKQTIVVEQVSHHPPITAYYLANEAKGLALEGHNAQKTTFSSGAIIVRQVGHATLTLKLPSGSTEKYLITLPKLRIDGIWYGSPYIELTDTSYIASSTGYVSTIKYEGKGYFSGKAHSYKATLDGPDGSTVDTYEGQWDSQSHAKSNKHMAFTDVSGPKEEITVGSLEEMNEWETRKLWRNVAKGIREGDFVAASEDKSRIENEQRQRRKDEAAAGTPWQLKHFVHVDSDDDYEKLGKLFNANPATEDVYVYQHNGPALFHPSRPQTPHLKRMKGDSNEPPQIGVPEDWESDASSRKQDPSSEIGGLLPPSKRARKEKYANYVPEEETIRNDYSQRYVDGGEWPQNWVLGAKLEQRFEEYPKQRRLLDLKRTAVANTAHAPMHLSSSDLTTLVESQCKFDVILLDPPVSETTDSSKDFTWNDVQAMPIPALAAEPGFVFMWVGSGAGDGLERGREVMARWGFRRCEDVVWVKTNKNEIRGPGGDAPTTSLFTRTKQHCLMGIKGTVRRSTDSWFVHCNIDTDVIVWDGDPTDPTRKPPEMYSLIENFCLGTRRLEVFGKQTSLRRGWVTVLAANAGTPPKEQEGTSDDAPAPIQWDKATWEASTYRENGKYVVPSSQEIEILRPKSPQRPNNMGNMNNMPNPNGKPPFSAVSSPHPQQPGPGMLGKPLHMGFQQAPSMPGRPGGGMGQMGPGPMGMGMPMNVNMGMGMGGGPGMGMFGGMPNMMGVGPQNGMMPNAGMMGNNMFGMGGGMPVGMPAHGMMFNQNFAPGGFDGGMGGNGNMSFDQMGGGGPGWDGSQRGPFQGGNPDGMMQQQMFMSNMMGNAQLPPRFNGNMNGGF</sequence>
<dbReference type="InterPro" id="IPR029063">
    <property type="entry name" value="SAM-dependent_MTases_sf"/>
</dbReference>
<dbReference type="Pfam" id="PF05063">
    <property type="entry name" value="MT-A70"/>
    <property type="match status" value="1"/>
</dbReference>
<evidence type="ECO:0000313" key="8">
    <source>
        <dbReference type="Proteomes" id="UP000663853"/>
    </source>
</evidence>
<evidence type="ECO:0000256" key="1">
    <source>
        <dbReference type="ARBA" id="ARBA00004123"/>
    </source>
</evidence>
<dbReference type="InterPro" id="IPR018494">
    <property type="entry name" value="Oxysterol-bd_CS"/>
</dbReference>
<dbReference type="Gene3D" id="1.10.287.2720">
    <property type="match status" value="1"/>
</dbReference>
<evidence type="ECO:0000256" key="2">
    <source>
        <dbReference type="ARBA" id="ARBA00008842"/>
    </source>
</evidence>
<dbReference type="Pfam" id="PF01237">
    <property type="entry name" value="Oxysterol_BP"/>
    <property type="match status" value="1"/>
</dbReference>
<name>A0A8H3HS78_9AGAM</name>
<dbReference type="SUPFAM" id="SSF53335">
    <property type="entry name" value="S-adenosyl-L-methionine-dependent methyltransferases"/>
    <property type="match status" value="1"/>
</dbReference>
<dbReference type="GO" id="GO:0036396">
    <property type="term" value="C:RNA N6-methyladenosine methyltransferase complex"/>
    <property type="evidence" value="ECO:0007669"/>
    <property type="project" value="TreeGrafter"/>
</dbReference>
<dbReference type="InterPro" id="IPR000648">
    <property type="entry name" value="Oxysterol-bd"/>
</dbReference>
<dbReference type="InterPro" id="IPR007757">
    <property type="entry name" value="MT-A70-like"/>
</dbReference>
<evidence type="ECO:0000313" key="7">
    <source>
        <dbReference type="EMBL" id="CAE6534763.1"/>
    </source>
</evidence>
<dbReference type="Proteomes" id="UP000663853">
    <property type="component" value="Unassembled WGS sequence"/>
</dbReference>
<dbReference type="SUPFAM" id="SSF144000">
    <property type="entry name" value="Oxysterol-binding protein-like"/>
    <property type="match status" value="1"/>
</dbReference>
<comment type="similarity">
    <text evidence="4">Belongs to the MT-A70-like family.</text>
</comment>
<dbReference type="InterPro" id="IPR045123">
    <property type="entry name" value="METTL14-like"/>
</dbReference>
<comment type="subcellular location">
    <subcellularLocation>
        <location evidence="1">Nucleus</location>
    </subcellularLocation>
</comment>
<dbReference type="Gene3D" id="6.10.250.1430">
    <property type="match status" value="1"/>
</dbReference>
<comment type="similarity">
    <text evidence="2 5">Belongs to the OSBP family.</text>
</comment>
<dbReference type="PROSITE" id="PS51143">
    <property type="entry name" value="MT_A70"/>
    <property type="match status" value="1"/>
</dbReference>
<comment type="caution">
    <text evidence="7">The sequence shown here is derived from an EMBL/GenBank/DDBJ whole genome shotgun (WGS) entry which is preliminary data.</text>
</comment>
<feature type="region of interest" description="Disordered" evidence="6">
    <location>
        <begin position="761"/>
        <end position="798"/>
    </location>
</feature>
<evidence type="ECO:0000256" key="3">
    <source>
        <dbReference type="ARBA" id="ARBA00023242"/>
    </source>
</evidence>
<dbReference type="PROSITE" id="PS51592">
    <property type="entry name" value="SAM_MTA70L_2"/>
    <property type="match status" value="1"/>
</dbReference>
<dbReference type="GO" id="GO:0005634">
    <property type="term" value="C:nucleus"/>
    <property type="evidence" value="ECO:0007669"/>
    <property type="project" value="UniProtKB-SubCell"/>
</dbReference>
<dbReference type="PANTHER" id="PTHR13107">
    <property type="entry name" value="N6-ADENOSINE-METHYLTRANSFERASE NON-CATALYTIC SUBUNIT"/>
    <property type="match status" value="1"/>
</dbReference>
<evidence type="ECO:0000256" key="5">
    <source>
        <dbReference type="RuleBase" id="RU003844"/>
    </source>
</evidence>
<dbReference type="PROSITE" id="PS01013">
    <property type="entry name" value="OSBP"/>
    <property type="match status" value="1"/>
</dbReference>
<evidence type="ECO:0000256" key="4">
    <source>
        <dbReference type="PROSITE-ProRule" id="PRU00489"/>
    </source>
</evidence>
<dbReference type="PANTHER" id="PTHR13107:SF0">
    <property type="entry name" value="N6-ADENOSINE-METHYLTRANSFERASE NON-CATALYTIC SUBUNIT"/>
    <property type="match status" value="1"/>
</dbReference>
<evidence type="ECO:0008006" key="9">
    <source>
        <dbReference type="Google" id="ProtNLM"/>
    </source>
</evidence>
<gene>
    <name evidence="7" type="ORF">RDB_LOCUS175665</name>
</gene>
<dbReference type="InterPro" id="IPR037239">
    <property type="entry name" value="OSBP_sf"/>
</dbReference>
<proteinExistence type="inferred from homology"/>